<dbReference type="RefSeq" id="WP_003685770.1">
    <property type="nucleotide sequence ID" value="NZ_GG704700.1"/>
</dbReference>
<dbReference type="EMBL" id="GG704700">
    <property type="protein sequence ID" value="EEX26258.1"/>
    <property type="molecule type" value="Genomic_DNA"/>
</dbReference>
<dbReference type="InterPro" id="IPR001296">
    <property type="entry name" value="Glyco_trans_1"/>
</dbReference>
<dbReference type="GO" id="GO:0016758">
    <property type="term" value="F:hexosyltransferase activity"/>
    <property type="evidence" value="ECO:0007669"/>
    <property type="project" value="TreeGrafter"/>
</dbReference>
<reference evidence="3" key="1">
    <citation type="submission" date="2009-08" db="EMBL/GenBank/DDBJ databases">
        <title>The Genome Sequence of Lactobacillus fermentum 28-3-CHN.</title>
        <authorList>
            <consortium name="The Broad Institute Genome Sequencing Platform"/>
            <person name="Ward D."/>
            <person name="Feldgarden M."/>
            <person name="Earl A."/>
            <person name="Young S.K."/>
            <person name="Zeng Q."/>
            <person name="Koehrsen M."/>
            <person name="Alvarado L."/>
            <person name="Berlin A."/>
            <person name="Bochicchio J."/>
            <person name="Borenstein D."/>
            <person name="Chapman S.B."/>
            <person name="Chen Z."/>
            <person name="Engels R."/>
            <person name="Freedman E."/>
            <person name="Gellesch M."/>
            <person name="Goldberg J."/>
            <person name="Griggs A."/>
            <person name="Gujja S."/>
            <person name="Heilman E."/>
            <person name="Heiman D."/>
            <person name="Hepburn T."/>
            <person name="Howarth C."/>
            <person name="Jen D."/>
            <person name="Larson L."/>
            <person name="Lewis B."/>
            <person name="Mehta T."/>
            <person name="Park D."/>
            <person name="Pearson M."/>
            <person name="Roberts A."/>
            <person name="Saif S."/>
            <person name="Shea T."/>
            <person name="Shenoy N."/>
            <person name="Sisk P."/>
            <person name="Stolte C."/>
            <person name="Sykes S."/>
            <person name="Thomson T."/>
            <person name="Walk T."/>
            <person name="White J."/>
            <person name="Yandava C."/>
            <person name="Liu Y."/>
            <person name="Xu Q."/>
            <person name="Haas B."/>
            <person name="Nusbaum C."/>
            <person name="Birren B."/>
        </authorList>
    </citation>
    <scope>NUCLEOTIDE SEQUENCE</scope>
    <source>
        <strain evidence="3">28-3-CHN</strain>
    </source>
</reference>
<feature type="domain" description="Glycosyl transferase family 1" evidence="1">
    <location>
        <begin position="208"/>
        <end position="360"/>
    </location>
</feature>
<dbReference type="PANTHER" id="PTHR45947:SF3">
    <property type="entry name" value="SULFOQUINOVOSYL TRANSFERASE SQD2"/>
    <property type="match status" value="1"/>
</dbReference>
<dbReference type="SUPFAM" id="SSF53756">
    <property type="entry name" value="UDP-Glycosyltransferase/glycogen phosphorylase"/>
    <property type="match status" value="1"/>
</dbReference>
<dbReference type="HOGENOM" id="CLU_009583_0_1_9"/>
<evidence type="ECO:0000313" key="3">
    <source>
        <dbReference type="EMBL" id="EEX26258.1"/>
    </source>
</evidence>
<accession>D0DSJ7</accession>
<feature type="domain" description="Glycosyltransferase subfamily 4-like N-terminal" evidence="2">
    <location>
        <begin position="32"/>
        <end position="169"/>
    </location>
</feature>
<sequence length="392" mass="44215">MKTKNQENNKRQIIIVATTASMIEQFNMNNIKILKELGFGVHVGTNFKNPGTITNEISNGLIERLTKLGVKCHQIDFKRGVGTPSANKKAFRQLSKTVEEEDISGIHTHSPLGSIIARRVAHKLGVKILYTAHGFQFFKGGRLKDWLVYFPVEWFYGRWTDALVTINTDDYAVAKHLPIKRVYYIPGVGTDIENVERIAKEQRQKLRQEVRRNLGINNDEYLLLSVGELSERKNHATVIKAISKLNDPKIKYVIAGIGDEETNLKSLIKENRLENKVQLLGYQTDLDGLYFAADLNVFISKREGLGLGGLDGVAHGLYIIGNGNTGMKDYIQSDDIGLLVNDPTDVDEVSRTIAFAKQGKKKVTGKGLEAVREFDYRNVNRIMKSIYQKEFM</sequence>
<gene>
    <name evidence="3" type="ORF">HMPREF0513_00636</name>
</gene>
<keyword evidence="3" id="KW-0808">Transferase</keyword>
<dbReference type="Gene3D" id="3.40.50.2000">
    <property type="entry name" value="Glycogen Phosphorylase B"/>
    <property type="match status" value="2"/>
</dbReference>
<dbReference type="InterPro" id="IPR028098">
    <property type="entry name" value="Glyco_trans_4-like_N"/>
</dbReference>
<evidence type="ECO:0000259" key="1">
    <source>
        <dbReference type="Pfam" id="PF00534"/>
    </source>
</evidence>
<protein>
    <submittedName>
        <fullName evidence="3">Glycosyltransferase, group 1 family protein</fullName>
        <ecNumber evidence="3">2.4.-.-</ecNumber>
    </submittedName>
</protein>
<dbReference type="AlphaFoldDB" id="D0DSJ7"/>
<proteinExistence type="predicted"/>
<dbReference type="InterPro" id="IPR050194">
    <property type="entry name" value="Glycosyltransferase_grp1"/>
</dbReference>
<dbReference type="Pfam" id="PF13579">
    <property type="entry name" value="Glyco_trans_4_4"/>
    <property type="match status" value="1"/>
</dbReference>
<dbReference type="Proteomes" id="UP000004920">
    <property type="component" value="Unassembled WGS sequence"/>
</dbReference>
<dbReference type="EC" id="2.4.-.-" evidence="3"/>
<organism evidence="3">
    <name type="scientific">Limosilactobacillus fermentum 28-3-CHN</name>
    <dbReference type="NCBI Taxonomy" id="575599"/>
    <lineage>
        <taxon>Bacteria</taxon>
        <taxon>Bacillati</taxon>
        <taxon>Bacillota</taxon>
        <taxon>Bacilli</taxon>
        <taxon>Lactobacillales</taxon>
        <taxon>Lactobacillaceae</taxon>
        <taxon>Limosilactobacillus</taxon>
    </lineage>
</organism>
<name>D0DSJ7_LIMFE</name>
<keyword evidence="3" id="KW-0328">Glycosyltransferase</keyword>
<evidence type="ECO:0000259" key="2">
    <source>
        <dbReference type="Pfam" id="PF13579"/>
    </source>
</evidence>
<dbReference type="PANTHER" id="PTHR45947">
    <property type="entry name" value="SULFOQUINOVOSYL TRANSFERASE SQD2"/>
    <property type="match status" value="1"/>
</dbReference>
<dbReference type="Pfam" id="PF00534">
    <property type="entry name" value="Glycos_transf_1"/>
    <property type="match status" value="1"/>
</dbReference>